<feature type="transmembrane region" description="Helical" evidence="5">
    <location>
        <begin position="17"/>
        <end position="40"/>
    </location>
</feature>
<proteinExistence type="evidence at transcript level"/>
<feature type="transmembrane region" description="Helical" evidence="5">
    <location>
        <begin position="280"/>
        <end position="302"/>
    </location>
</feature>
<dbReference type="OMA" id="YRDIRMS"/>
<sequence>MNFSFIVQTFNDSFGFFIFRILFICSGIFVNGILLSFLFINRIGSVSSNILVRLQTIVDILSLISVIFAMFSHQEAIWIDNLVIYQIYCRIFHTNYLFWFSMVFRGYILFATSIDRLIVVVYPLKYRDIRMSRYRICIVLAFILSFFLVLPVLWETTVVGNIAYNFSTQPLILKYKCYFEWESPAFSLFWKVYSYIWLIFSYFLPASVMIGIYLKIITELNSSKHTFNVQSMLIKRNLSIKFTISSIIIFAFYIVTYSVDCVIFVLNMMELLTFYDASKYYYYCNFLLGTNAMINPYVYLVLIKNFRKYVRKLVLCGQGNYKEELSKTKSGYCASLNIFSD</sequence>
<dbReference type="CDD" id="cd00637">
    <property type="entry name" value="7tm_classA_rhodopsin-like"/>
    <property type="match status" value="1"/>
</dbReference>
<comment type="subcellular location">
    <subcellularLocation>
        <location evidence="1">Membrane</location>
    </subcellularLocation>
</comment>
<dbReference type="AlphaFoldDB" id="A0A193KUQ9"/>
<dbReference type="PROSITE" id="PS50262">
    <property type="entry name" value="G_PROTEIN_RECEP_F1_2"/>
    <property type="match status" value="1"/>
</dbReference>
<name>A0A193KUQ9_SCHMD</name>
<accession>A0A193KUQ9</accession>
<dbReference type="InterPro" id="IPR000276">
    <property type="entry name" value="GPCR_Rhodpsn"/>
</dbReference>
<evidence type="ECO:0000259" key="6">
    <source>
        <dbReference type="PROSITE" id="PS50262"/>
    </source>
</evidence>
<gene>
    <name evidence="7" type="primary">gcr089</name>
</gene>
<feature type="transmembrane region" description="Helical" evidence="5">
    <location>
        <begin position="52"/>
        <end position="71"/>
    </location>
</feature>
<dbReference type="GO" id="GO:0004930">
    <property type="term" value="F:G protein-coupled receptor activity"/>
    <property type="evidence" value="ECO:0007669"/>
    <property type="project" value="InterPro"/>
</dbReference>
<dbReference type="SUPFAM" id="SSF81321">
    <property type="entry name" value="Family A G protein-coupled receptor-like"/>
    <property type="match status" value="1"/>
</dbReference>
<evidence type="ECO:0000313" key="7">
    <source>
        <dbReference type="EMBL" id="ANO39055.1"/>
    </source>
</evidence>
<evidence type="ECO:0000256" key="4">
    <source>
        <dbReference type="ARBA" id="ARBA00023136"/>
    </source>
</evidence>
<feature type="transmembrane region" description="Helical" evidence="5">
    <location>
        <begin position="104"/>
        <end position="124"/>
    </location>
</feature>
<dbReference type="PRINTS" id="PR00237">
    <property type="entry name" value="GPCRRHODOPSN"/>
</dbReference>
<dbReference type="PANTHER" id="PTHR45698:SF1">
    <property type="entry name" value="TRACE AMINE-ASSOCIATED RECEPTOR 13C-LIKE"/>
    <property type="match status" value="1"/>
</dbReference>
<dbReference type="Pfam" id="PF00001">
    <property type="entry name" value="7tm_1"/>
    <property type="match status" value="1"/>
</dbReference>
<evidence type="ECO:0000256" key="2">
    <source>
        <dbReference type="ARBA" id="ARBA00022692"/>
    </source>
</evidence>
<reference evidence="7" key="1">
    <citation type="journal article" date="2016" name="PLoS Biol.">
        <title>GPCRs Direct Germline Development and Somatic Gonad Function in Planarians.</title>
        <authorList>
            <person name="Saberi A."/>
            <person name="Jamal A."/>
            <person name="Beets I."/>
            <person name="Schoofs L."/>
            <person name="Newmark P.A."/>
        </authorList>
    </citation>
    <scope>NUCLEOTIDE SEQUENCE</scope>
</reference>
<keyword evidence="3 5" id="KW-1133">Transmembrane helix</keyword>
<evidence type="ECO:0000256" key="3">
    <source>
        <dbReference type="ARBA" id="ARBA00022989"/>
    </source>
</evidence>
<feature type="transmembrane region" description="Helical" evidence="5">
    <location>
        <begin position="242"/>
        <end position="268"/>
    </location>
</feature>
<dbReference type="GO" id="GO:0016020">
    <property type="term" value="C:membrane"/>
    <property type="evidence" value="ECO:0007669"/>
    <property type="project" value="UniProtKB-SubCell"/>
</dbReference>
<evidence type="ECO:0000256" key="1">
    <source>
        <dbReference type="ARBA" id="ARBA00004370"/>
    </source>
</evidence>
<protein>
    <submittedName>
        <fullName evidence="7">GCR089</fullName>
    </submittedName>
</protein>
<dbReference type="Gene3D" id="1.20.1070.10">
    <property type="entry name" value="Rhodopsin 7-helix transmembrane proteins"/>
    <property type="match status" value="1"/>
</dbReference>
<dbReference type="InterPro" id="IPR017452">
    <property type="entry name" value="GPCR_Rhodpsn_7TM"/>
</dbReference>
<feature type="transmembrane region" description="Helical" evidence="5">
    <location>
        <begin position="192"/>
        <end position="214"/>
    </location>
</feature>
<keyword evidence="2 5" id="KW-0812">Transmembrane</keyword>
<organism evidence="7">
    <name type="scientific">Schmidtea mediterranea</name>
    <name type="common">Freshwater planarian flatworm</name>
    <dbReference type="NCBI Taxonomy" id="79327"/>
    <lineage>
        <taxon>Eukaryota</taxon>
        <taxon>Metazoa</taxon>
        <taxon>Spiralia</taxon>
        <taxon>Lophotrochozoa</taxon>
        <taxon>Platyhelminthes</taxon>
        <taxon>Rhabditophora</taxon>
        <taxon>Seriata</taxon>
        <taxon>Tricladida</taxon>
        <taxon>Continenticola</taxon>
        <taxon>Geoplanoidea</taxon>
        <taxon>Dugesiidae</taxon>
        <taxon>Schmidtea</taxon>
    </lineage>
</organism>
<feature type="transmembrane region" description="Helical" evidence="5">
    <location>
        <begin position="136"/>
        <end position="154"/>
    </location>
</feature>
<dbReference type="PANTHER" id="PTHR45698">
    <property type="entry name" value="TRACE AMINE-ASSOCIATED RECEPTOR 19N-RELATED"/>
    <property type="match status" value="1"/>
</dbReference>
<feature type="domain" description="G-protein coupled receptors family 1 profile" evidence="6">
    <location>
        <begin position="30"/>
        <end position="299"/>
    </location>
</feature>
<keyword evidence="4 5" id="KW-0472">Membrane</keyword>
<evidence type="ECO:0000256" key="5">
    <source>
        <dbReference type="SAM" id="Phobius"/>
    </source>
</evidence>
<dbReference type="EMBL" id="KX018894">
    <property type="protein sequence ID" value="ANO39055.1"/>
    <property type="molecule type" value="mRNA"/>
</dbReference>